<sequence length="332" mass="39016">MEIRFQPALLQEVIDSFVEKTEREGDPTYYKEFHEYADPIYEKFILEDREGEFKKLYQYLFGTWGFSDIIRDSFNEYPILKEKVGIVLVKGVLKEDQEGVDILRKWGSVEKELAREFEEKGMKGVGIKLIPRRFYDPALTRYCRHELMHISDMIDPVFGYDPDTKVGQNPGEETLILQRYRVLWSLSVDSRLVAAGKEPMLSKEDRFKEFRSWYRKIPPPQLKSVFEGLWQTSYFTHSELIEMATDTLRVMDRAVDVEGGELPETENKIMLMPGFPCPLCRFPTYSWVEDMANKVEPYVLDFIRENHPGWDIEFGACDRCVEVYKLRADGVM</sequence>
<accession>A0A0K2GGQ6</accession>
<dbReference type="RefSeq" id="WP_053380941.1">
    <property type="nucleotide sequence ID" value="NZ_CP011801.1"/>
</dbReference>
<dbReference type="EMBL" id="CP011801">
    <property type="protein sequence ID" value="ALA60019.1"/>
    <property type="molecule type" value="Genomic_DNA"/>
</dbReference>
<gene>
    <name evidence="1" type="ORF">NITMOv2_3627</name>
</gene>
<organism evidence="1 2">
    <name type="scientific">Nitrospira moscoviensis</name>
    <dbReference type="NCBI Taxonomy" id="42253"/>
    <lineage>
        <taxon>Bacteria</taxon>
        <taxon>Pseudomonadati</taxon>
        <taxon>Nitrospirota</taxon>
        <taxon>Nitrospiria</taxon>
        <taxon>Nitrospirales</taxon>
        <taxon>Nitrospiraceae</taxon>
        <taxon>Nitrospira</taxon>
    </lineage>
</organism>
<dbReference type="Proteomes" id="UP000069205">
    <property type="component" value="Chromosome"/>
</dbReference>
<dbReference type="OrthoDB" id="9768160at2"/>
<protein>
    <submittedName>
        <fullName evidence="1">Uncharacterized protein</fullName>
    </submittedName>
</protein>
<evidence type="ECO:0000313" key="1">
    <source>
        <dbReference type="EMBL" id="ALA60019.1"/>
    </source>
</evidence>
<reference evidence="1 2" key="1">
    <citation type="journal article" date="2015" name="Proc. Natl. Acad. Sci. U.S.A.">
        <title>Expanded metabolic versatility of ubiquitous nitrite-oxidizing bacteria from the genus Nitrospira.</title>
        <authorList>
            <person name="Koch H."/>
            <person name="Lucker S."/>
            <person name="Albertsen M."/>
            <person name="Kitzinger K."/>
            <person name="Herbold C."/>
            <person name="Spieck E."/>
            <person name="Nielsen P.H."/>
            <person name="Wagner M."/>
            <person name="Daims H."/>
        </authorList>
    </citation>
    <scope>NUCLEOTIDE SEQUENCE [LARGE SCALE GENOMIC DNA]</scope>
    <source>
        <strain evidence="1 2">NSP M-1</strain>
    </source>
</reference>
<dbReference type="PATRIC" id="fig|42253.5.peg.3578"/>
<evidence type="ECO:0000313" key="2">
    <source>
        <dbReference type="Proteomes" id="UP000069205"/>
    </source>
</evidence>
<dbReference type="AlphaFoldDB" id="A0A0K2GGQ6"/>
<dbReference type="STRING" id="42253.NITMOv2_3627"/>
<name>A0A0K2GGQ6_NITMO</name>
<dbReference type="KEGG" id="nmv:NITMOv2_3627"/>
<proteinExistence type="predicted"/>
<keyword evidence="2" id="KW-1185">Reference proteome</keyword>